<protein>
    <submittedName>
        <fullName evidence="2">Uncharacterized protein LOC142163009</fullName>
    </submittedName>
</protein>
<proteinExistence type="predicted"/>
<dbReference type="Proteomes" id="UP000790787">
    <property type="component" value="Chromosome 8"/>
</dbReference>
<reference evidence="1" key="1">
    <citation type="journal article" date="2014" name="Nat. Commun.">
        <title>The tobacco genome sequence and its comparison with those of tomato and potato.</title>
        <authorList>
            <person name="Sierro N."/>
            <person name="Battey J.N."/>
            <person name="Ouadi S."/>
            <person name="Bakaher N."/>
            <person name="Bovet L."/>
            <person name="Willig A."/>
            <person name="Goepfert S."/>
            <person name="Peitsch M.C."/>
            <person name="Ivanov N.V."/>
        </authorList>
    </citation>
    <scope>NUCLEOTIDE SEQUENCE [LARGE SCALE GENOMIC DNA]</scope>
</reference>
<sequence>MQAFCEAWCPITNTLITSAGELFISLWDLYKIGGFPIIGSPYEEVVPNIEELTGTYDKGRRFLPQTCEHLFDAFHRLQKGGSNDPKVSAKKWVEFWCRKTMKYTHPPLRKEKKSAYLKSTHNPTGVIEEAVNWSTVEEALFHKLGVMDDKKDETYLAAFLSCWLCIFVLPSKDGAFIRPGTFKIACHLACKRRVILAVPVLARIYKGLNEISKCSLLDPAQTCFPTHYVYGWLADYFKTHFSYAKGPAVPLMAACSGKGAARYFGKEEARKRIHNGENIIWTSIMPRRFDPYHYYDDGKADESKLNFCMSSRSNYLLLRDGVNFIIEPYSPHRFSRQFGFYQDTPGHLEQDFREASLEEGLRLARICVLTRSKSRAVFPPFGSNMKKFTSSNYRSWWARAHGRLLEDHLQFLMNTVELITNTIQDHNEDVLVIDKLPALQSKVVEMRAGNRPMLHKEVQREEIHTPIDKSLIPFGVVVDASNKRLSQEESDNIKGDQCWKKKRPNPEGVVKVQSVDSPSRTRTT</sequence>
<gene>
    <name evidence="2" type="primary">LOC142163009</name>
</gene>
<name>A0AC58RUG1_TOBAC</name>
<reference evidence="2" key="2">
    <citation type="submission" date="2025-08" db="UniProtKB">
        <authorList>
            <consortium name="RefSeq"/>
        </authorList>
    </citation>
    <scope>IDENTIFICATION</scope>
    <source>
        <tissue evidence="2">Leaf</tissue>
    </source>
</reference>
<accession>A0AC58RUG1</accession>
<keyword evidence="1" id="KW-1185">Reference proteome</keyword>
<organism evidence="1 2">
    <name type="scientific">Nicotiana tabacum</name>
    <name type="common">Common tobacco</name>
    <dbReference type="NCBI Taxonomy" id="4097"/>
    <lineage>
        <taxon>Eukaryota</taxon>
        <taxon>Viridiplantae</taxon>
        <taxon>Streptophyta</taxon>
        <taxon>Embryophyta</taxon>
        <taxon>Tracheophyta</taxon>
        <taxon>Spermatophyta</taxon>
        <taxon>Magnoliopsida</taxon>
        <taxon>eudicotyledons</taxon>
        <taxon>Gunneridae</taxon>
        <taxon>Pentapetalae</taxon>
        <taxon>asterids</taxon>
        <taxon>lamiids</taxon>
        <taxon>Solanales</taxon>
        <taxon>Solanaceae</taxon>
        <taxon>Nicotianoideae</taxon>
        <taxon>Nicotianeae</taxon>
        <taxon>Nicotiana</taxon>
    </lineage>
</organism>
<evidence type="ECO:0000313" key="1">
    <source>
        <dbReference type="Proteomes" id="UP000790787"/>
    </source>
</evidence>
<dbReference type="RefSeq" id="XP_075076357.1">
    <property type="nucleotide sequence ID" value="XM_075220256.1"/>
</dbReference>
<evidence type="ECO:0000313" key="2">
    <source>
        <dbReference type="RefSeq" id="XP_075076357.1"/>
    </source>
</evidence>